<dbReference type="AlphaFoldDB" id="A0A835H5X9"/>
<name>A0A835H5X9_9MAGN</name>
<dbReference type="SUPFAM" id="SSF56112">
    <property type="entry name" value="Protein kinase-like (PK-like)"/>
    <property type="match status" value="1"/>
</dbReference>
<evidence type="ECO:0008006" key="3">
    <source>
        <dbReference type="Google" id="ProtNLM"/>
    </source>
</evidence>
<reference evidence="1 2" key="1">
    <citation type="submission" date="2020-10" db="EMBL/GenBank/DDBJ databases">
        <title>The Coptis chinensis genome and diversification of protoberbering-type alkaloids.</title>
        <authorList>
            <person name="Wang B."/>
            <person name="Shu S."/>
            <person name="Song C."/>
            <person name="Liu Y."/>
        </authorList>
    </citation>
    <scope>NUCLEOTIDE SEQUENCE [LARGE SCALE GENOMIC DNA]</scope>
    <source>
        <strain evidence="1">HL-2020</strain>
        <tissue evidence="1">Leaf</tissue>
    </source>
</reference>
<dbReference type="Gene3D" id="1.10.510.10">
    <property type="entry name" value="Transferase(Phosphotransferase) domain 1"/>
    <property type="match status" value="1"/>
</dbReference>
<sequence length="192" mass="22094">MDLASTSHLTGSCLQGNNCLERTSFYFCDTQDDDYELRRSPGTLVTAPECYLGLTYHNKAADTWVVGVSLYHMLFGTYPFLGYTLQDVYNKDAYEKQVVDGAILRVVLTLLGTMEYYSRARGVAYLQRYKVVGFIQKCVVLWMFNFDLYSNTYIGYPSMSWFICKVSKELVFVNNILKLNVLCLFRKLLSVQ</sequence>
<feature type="non-terminal residue" evidence="1">
    <location>
        <position position="192"/>
    </location>
</feature>
<evidence type="ECO:0000313" key="2">
    <source>
        <dbReference type="Proteomes" id="UP000631114"/>
    </source>
</evidence>
<organism evidence="1 2">
    <name type="scientific">Coptis chinensis</name>
    <dbReference type="NCBI Taxonomy" id="261450"/>
    <lineage>
        <taxon>Eukaryota</taxon>
        <taxon>Viridiplantae</taxon>
        <taxon>Streptophyta</taxon>
        <taxon>Embryophyta</taxon>
        <taxon>Tracheophyta</taxon>
        <taxon>Spermatophyta</taxon>
        <taxon>Magnoliopsida</taxon>
        <taxon>Ranunculales</taxon>
        <taxon>Ranunculaceae</taxon>
        <taxon>Coptidoideae</taxon>
        <taxon>Coptis</taxon>
    </lineage>
</organism>
<evidence type="ECO:0000313" key="1">
    <source>
        <dbReference type="EMBL" id="KAF9591208.1"/>
    </source>
</evidence>
<accession>A0A835H5X9</accession>
<gene>
    <name evidence="1" type="ORF">IFM89_002863</name>
</gene>
<dbReference type="Proteomes" id="UP000631114">
    <property type="component" value="Unassembled WGS sequence"/>
</dbReference>
<dbReference type="EMBL" id="JADFTS010000008">
    <property type="protein sequence ID" value="KAF9591208.1"/>
    <property type="molecule type" value="Genomic_DNA"/>
</dbReference>
<protein>
    <recommendedName>
        <fullName evidence="3">Protein kinase domain-containing protein</fullName>
    </recommendedName>
</protein>
<keyword evidence="2" id="KW-1185">Reference proteome</keyword>
<dbReference type="InterPro" id="IPR011009">
    <property type="entry name" value="Kinase-like_dom_sf"/>
</dbReference>
<dbReference type="OrthoDB" id="68483at2759"/>
<comment type="caution">
    <text evidence="1">The sequence shown here is derived from an EMBL/GenBank/DDBJ whole genome shotgun (WGS) entry which is preliminary data.</text>
</comment>
<proteinExistence type="predicted"/>